<sequence length="220" mass="25272">MNFLLLQINDSLFPIGSYTHSFGLESYVAQQILQNQQDAKAYLHSYLHTQILYTDLLSIKLSFEAEDIGSILHYESLLYASMAATPSRKGMQKIGTRFIKTIQSLPLKPHALFESYLHQSLYFMYPISYATFCKAYIGDFESALKHYMYAQIANALTNCVKLIPLAQSEGQAILYALCAEFDEVYAKLQTLTQEDFCCAWAYNEIKAMQHEYLYSKLYMS</sequence>
<accession>A0A3D8I578</accession>
<dbReference type="GO" id="GO:0016151">
    <property type="term" value="F:nickel cation binding"/>
    <property type="evidence" value="ECO:0007669"/>
    <property type="project" value="UniProtKB-UniRule"/>
</dbReference>
<dbReference type="PANTHER" id="PTHR33620:SF1">
    <property type="entry name" value="UREASE ACCESSORY PROTEIN F"/>
    <property type="match status" value="1"/>
</dbReference>
<reference evidence="4 5" key="1">
    <citation type="submission" date="2018-04" db="EMBL/GenBank/DDBJ databases">
        <title>Novel Campyloabacter and Helicobacter Species and Strains.</title>
        <authorList>
            <person name="Mannion A.J."/>
            <person name="Shen Z."/>
            <person name="Fox J.G."/>
        </authorList>
    </citation>
    <scope>NUCLEOTIDE SEQUENCE [LARGE SCALE GENOMIC DNA]</scope>
    <source>
        <strain evidence="4 5">MIT 98-6070</strain>
    </source>
</reference>
<comment type="subunit">
    <text evidence="3">UreH, UreF and UreG form a complex that acts as a GTP-hydrolysis-dependent molecular chaperone, activating the urease apoprotein by helping to assemble the nickel containing metallocenter of UreC. The UreE protein probably delivers the nickel.</text>
</comment>
<keyword evidence="5" id="KW-1185">Reference proteome</keyword>
<name>A0A3D8I578_9HELI</name>
<comment type="similarity">
    <text evidence="3">Belongs to the UreF family.</text>
</comment>
<dbReference type="Gene3D" id="1.10.4190.10">
    <property type="entry name" value="Urease accessory protein UreF"/>
    <property type="match status" value="1"/>
</dbReference>
<dbReference type="OrthoDB" id="9798772at2"/>
<evidence type="ECO:0000313" key="5">
    <source>
        <dbReference type="Proteomes" id="UP000256599"/>
    </source>
</evidence>
<protein>
    <recommendedName>
        <fullName evidence="3">Urease accessory protein UreF</fullName>
    </recommendedName>
</protein>
<keyword evidence="1 3" id="KW-0996">Nickel insertion</keyword>
<comment type="subcellular location">
    <subcellularLocation>
        <location evidence="3">Cytoplasm</location>
    </subcellularLocation>
</comment>
<dbReference type="RefSeq" id="WP_104699549.1">
    <property type="nucleotide sequence ID" value="NZ_FZPP01000007.1"/>
</dbReference>
<dbReference type="Proteomes" id="UP000256599">
    <property type="component" value="Unassembled WGS sequence"/>
</dbReference>
<evidence type="ECO:0000313" key="4">
    <source>
        <dbReference type="EMBL" id="RDU60302.1"/>
    </source>
</evidence>
<dbReference type="InterPro" id="IPR002639">
    <property type="entry name" value="UreF"/>
</dbReference>
<dbReference type="PANTHER" id="PTHR33620">
    <property type="entry name" value="UREASE ACCESSORY PROTEIN F"/>
    <property type="match status" value="1"/>
</dbReference>
<organism evidence="4 5">
    <name type="scientific">Helicobacter marmotae</name>
    <dbReference type="NCBI Taxonomy" id="152490"/>
    <lineage>
        <taxon>Bacteria</taxon>
        <taxon>Pseudomonadati</taxon>
        <taxon>Campylobacterota</taxon>
        <taxon>Epsilonproteobacteria</taxon>
        <taxon>Campylobacterales</taxon>
        <taxon>Helicobacteraceae</taxon>
        <taxon>Helicobacter</taxon>
    </lineage>
</organism>
<dbReference type="EMBL" id="NXLR01000004">
    <property type="protein sequence ID" value="RDU60302.1"/>
    <property type="molecule type" value="Genomic_DNA"/>
</dbReference>
<evidence type="ECO:0000256" key="2">
    <source>
        <dbReference type="ARBA" id="ARBA00023186"/>
    </source>
</evidence>
<dbReference type="AlphaFoldDB" id="A0A3D8I578"/>
<dbReference type="Pfam" id="PF01730">
    <property type="entry name" value="UreF"/>
    <property type="match status" value="1"/>
</dbReference>
<keyword evidence="2 3" id="KW-0143">Chaperone</keyword>
<gene>
    <name evidence="3" type="primary">ureF</name>
    <name evidence="4" type="ORF">CQA63_03555</name>
</gene>
<comment type="caution">
    <text evidence="4">The sequence shown here is derived from an EMBL/GenBank/DDBJ whole genome shotgun (WGS) entry which is preliminary data.</text>
</comment>
<dbReference type="HAMAP" id="MF_01385">
    <property type="entry name" value="UreF"/>
    <property type="match status" value="1"/>
</dbReference>
<evidence type="ECO:0000256" key="1">
    <source>
        <dbReference type="ARBA" id="ARBA00022988"/>
    </source>
</evidence>
<dbReference type="GO" id="GO:0005737">
    <property type="term" value="C:cytoplasm"/>
    <property type="evidence" value="ECO:0007669"/>
    <property type="project" value="UniProtKB-SubCell"/>
</dbReference>
<evidence type="ECO:0000256" key="3">
    <source>
        <dbReference type="HAMAP-Rule" id="MF_01385"/>
    </source>
</evidence>
<keyword evidence="3" id="KW-0963">Cytoplasm</keyword>
<proteinExistence type="inferred from homology"/>
<comment type="function">
    <text evidence="3">Required for maturation of urease via the functional incorporation of the urease nickel metallocenter.</text>
</comment>
<dbReference type="PIRSF" id="PIRSF009467">
    <property type="entry name" value="Ureas_acces_UreF"/>
    <property type="match status" value="1"/>
</dbReference>
<dbReference type="InterPro" id="IPR038277">
    <property type="entry name" value="UreF_sf"/>
</dbReference>